<dbReference type="Pfam" id="PF08238">
    <property type="entry name" value="Sel1"/>
    <property type="match status" value="4"/>
</dbReference>
<evidence type="ECO:0000256" key="3">
    <source>
        <dbReference type="SAM" id="SignalP"/>
    </source>
</evidence>
<dbReference type="InterPro" id="IPR011990">
    <property type="entry name" value="TPR-like_helical_dom_sf"/>
</dbReference>
<dbReference type="OrthoDB" id="5365194at2"/>
<dbReference type="GeneID" id="77134228"/>
<dbReference type="STRING" id="847.BRW83_0317"/>
<dbReference type="AlphaFoldDB" id="C3XC16"/>
<dbReference type="Gene3D" id="1.25.40.10">
    <property type="entry name" value="Tetratricopeptide repeat domain"/>
    <property type="match status" value="2"/>
</dbReference>
<evidence type="ECO:0000256" key="1">
    <source>
        <dbReference type="SAM" id="Coils"/>
    </source>
</evidence>
<sequence>MLKTIATTSVCLLLCITLTACKKPAFLEKLNFFKKQPELSINELAFKARQGDLDALKRLQEAAEQNDANAQNRLGVIYADGKGIPRNENLAADRFQKAAELENAEAQANLAALYRNSLVVPRDNAKVIYWAQKAAEHGNPRGQNILGFMYMIGEGVQQDDAKAASWYQKAAEQGFAGGQRNLAFMYLNGKGVPQDDATATYWYQKAANQGDIQAQKSLKMIQEKSKEMSNYNLNTVQQSPPQASSHQPLPKASPSNERNLSPLKNIFDKLKQNSAKMKSAPPGNEEQDYLK</sequence>
<organism evidence="4 5">
    <name type="scientific">Oxalobacter formigenes OXCC13</name>
    <dbReference type="NCBI Taxonomy" id="556269"/>
    <lineage>
        <taxon>Bacteria</taxon>
        <taxon>Pseudomonadati</taxon>
        <taxon>Pseudomonadota</taxon>
        <taxon>Betaproteobacteria</taxon>
        <taxon>Burkholderiales</taxon>
        <taxon>Oxalobacteraceae</taxon>
        <taxon>Oxalobacter</taxon>
    </lineage>
</organism>
<accession>C3XC16</accession>
<feature type="compositionally biased region" description="Low complexity" evidence="2">
    <location>
        <begin position="237"/>
        <end position="250"/>
    </location>
</feature>
<dbReference type="RefSeq" id="WP_005882173.1">
    <property type="nucleotide sequence ID" value="NZ_CP019430.1"/>
</dbReference>
<dbReference type="PROSITE" id="PS51257">
    <property type="entry name" value="PROKAR_LIPOPROTEIN"/>
    <property type="match status" value="1"/>
</dbReference>
<feature type="coiled-coil region" evidence="1">
    <location>
        <begin position="53"/>
        <end position="116"/>
    </location>
</feature>
<dbReference type="HOGENOM" id="CLU_000288_36_7_4"/>
<evidence type="ECO:0000256" key="2">
    <source>
        <dbReference type="SAM" id="MobiDB-lite"/>
    </source>
</evidence>
<feature type="signal peptide" evidence="3">
    <location>
        <begin position="1"/>
        <end position="22"/>
    </location>
</feature>
<dbReference type="Proteomes" id="UP000005089">
    <property type="component" value="Unassembled WGS sequence"/>
</dbReference>
<keyword evidence="3" id="KW-0732">Signal</keyword>
<dbReference type="InterPro" id="IPR006597">
    <property type="entry name" value="Sel1-like"/>
</dbReference>
<reference evidence="4 5" key="1">
    <citation type="submission" date="2009-02" db="EMBL/GenBank/DDBJ databases">
        <title>The Genome Sequence of Oxalobacter formigenes OXCC13.</title>
        <authorList>
            <consortium name="The Broad Institute Genome Sequencing Platform"/>
            <person name="Ward D."/>
            <person name="Young S.K."/>
            <person name="Kodira C.D."/>
            <person name="Zeng Q."/>
            <person name="Koehrsen M."/>
            <person name="Alvarado L."/>
            <person name="Berlin A."/>
            <person name="Borenstein D."/>
            <person name="Chen Z."/>
            <person name="Engels R."/>
            <person name="Freedman E."/>
            <person name="Gellesch M."/>
            <person name="Goldberg J."/>
            <person name="Griggs A."/>
            <person name="Gujja S."/>
            <person name="Heiman D."/>
            <person name="Hepburn T."/>
            <person name="Howarth C."/>
            <person name="Jen D."/>
            <person name="Larson L."/>
            <person name="Lewis B."/>
            <person name="Mehta T."/>
            <person name="Park D."/>
            <person name="Pearson M."/>
            <person name="Roberts A."/>
            <person name="Saif S."/>
            <person name="Shea T."/>
            <person name="Shenoy N."/>
            <person name="Sisk P."/>
            <person name="Stolte C."/>
            <person name="Sykes S."/>
            <person name="Walk T."/>
            <person name="White J."/>
            <person name="Yandava C."/>
            <person name="Allison M.J."/>
            <person name="Lander E."/>
            <person name="Nusbaum C."/>
            <person name="Galagan J."/>
            <person name="Birren B."/>
        </authorList>
    </citation>
    <scope>NUCLEOTIDE SEQUENCE [LARGE SCALE GENOMIC DNA]</scope>
    <source>
        <strain evidence="4 5">OXCC13</strain>
    </source>
</reference>
<evidence type="ECO:0000313" key="4">
    <source>
        <dbReference type="EMBL" id="EEO30742.1"/>
    </source>
</evidence>
<dbReference type="InterPro" id="IPR050767">
    <property type="entry name" value="Sel1_AlgK"/>
</dbReference>
<dbReference type="PANTHER" id="PTHR11102:SF160">
    <property type="entry name" value="ERAD-ASSOCIATED E3 UBIQUITIN-PROTEIN LIGASE COMPONENT HRD3"/>
    <property type="match status" value="1"/>
</dbReference>
<feature type="region of interest" description="Disordered" evidence="2">
    <location>
        <begin position="235"/>
        <end position="291"/>
    </location>
</feature>
<dbReference type="GO" id="GO:0008800">
    <property type="term" value="F:beta-lactamase activity"/>
    <property type="evidence" value="ECO:0007669"/>
    <property type="project" value="UniProtKB-EC"/>
</dbReference>
<name>C3XC16_OXAFO</name>
<keyword evidence="4" id="KW-0378">Hydrolase</keyword>
<evidence type="ECO:0000313" key="5">
    <source>
        <dbReference type="Proteomes" id="UP000005089"/>
    </source>
</evidence>
<dbReference type="SUPFAM" id="SSF81901">
    <property type="entry name" value="HCP-like"/>
    <property type="match status" value="1"/>
</dbReference>
<feature type="chain" id="PRO_5030167036" evidence="3">
    <location>
        <begin position="23"/>
        <end position="291"/>
    </location>
</feature>
<dbReference type="SMART" id="SM00671">
    <property type="entry name" value="SEL1"/>
    <property type="match status" value="4"/>
</dbReference>
<dbReference type="EC" id="3.5.2.6" evidence="4"/>
<proteinExistence type="predicted"/>
<protein>
    <submittedName>
        <fullName evidence="4">Sel1 repeat protein</fullName>
        <ecNumber evidence="4">3.5.2.6</ecNumber>
    </submittedName>
</protein>
<keyword evidence="5" id="KW-1185">Reference proteome</keyword>
<dbReference type="PANTHER" id="PTHR11102">
    <property type="entry name" value="SEL-1-LIKE PROTEIN"/>
    <property type="match status" value="1"/>
</dbReference>
<dbReference type="EMBL" id="GG658170">
    <property type="protein sequence ID" value="EEO30742.1"/>
    <property type="molecule type" value="Genomic_DNA"/>
</dbReference>
<gene>
    <name evidence="4" type="ORF">OFBG_01770</name>
</gene>
<keyword evidence="1" id="KW-0175">Coiled coil</keyword>